<gene>
    <name evidence="9" type="primary">Alg14</name>
    <name evidence="9" type="ORF">Tcan_14990</name>
</gene>
<dbReference type="SUPFAM" id="SSF53756">
    <property type="entry name" value="UDP-Glycosyltransferase/glycogen phosphorylase"/>
    <property type="match status" value="1"/>
</dbReference>
<evidence type="ECO:0000256" key="2">
    <source>
        <dbReference type="ARBA" id="ARBA00009731"/>
    </source>
</evidence>
<dbReference type="PANTHER" id="PTHR12154">
    <property type="entry name" value="GLYCOSYL TRANSFERASE-RELATED"/>
    <property type="match status" value="1"/>
</dbReference>
<reference evidence="9 10" key="1">
    <citation type="submission" date="2014-11" db="EMBL/GenBank/DDBJ databases">
        <title>Genetic blueprint of the zoonotic pathogen Toxocara canis.</title>
        <authorList>
            <person name="Zhu X.-Q."/>
            <person name="Korhonen P.K."/>
            <person name="Cai H."/>
            <person name="Young N.D."/>
            <person name="Nejsum P."/>
            <person name="von Samson-Himmelstjerna G."/>
            <person name="Boag P.R."/>
            <person name="Tan P."/>
            <person name="Li Q."/>
            <person name="Min J."/>
            <person name="Yang Y."/>
            <person name="Wang X."/>
            <person name="Fang X."/>
            <person name="Hall R.S."/>
            <person name="Hofmann A."/>
            <person name="Sternberg P.W."/>
            <person name="Jex A.R."/>
            <person name="Gasser R.B."/>
        </authorList>
    </citation>
    <scope>NUCLEOTIDE SEQUENCE [LARGE SCALE GENOMIC DNA]</scope>
    <source>
        <strain evidence="9">PN_DK_2014</strain>
    </source>
</reference>
<dbReference type="Gene3D" id="3.40.50.2000">
    <property type="entry name" value="Glycogen Phosphorylase B"/>
    <property type="match status" value="1"/>
</dbReference>
<dbReference type="OrthoDB" id="17098at2759"/>
<keyword evidence="9" id="KW-0808">Transferase</keyword>
<sequence>MVFVYILSVVVIAFVVLETLYLKRHSTTIAPTRTPHSNISVKVCIVMGSGGHTTEMLSLVNALGHHYDRRTYIIAESDHLSEKKVLNLERSRNDGSFTVLRIGRSREVMQSYFTAILTTLRALMHSFVLVWNERPDVILCNGPGTCIPVCFAAAVYDLLRLRDTRIFFIESICRVQRLSLSALILYYMRIADLIAVHWRDLASKYPRTKFIGDL</sequence>
<keyword evidence="10" id="KW-1185">Reference proteome</keyword>
<proteinExistence type="inferred from homology"/>
<dbReference type="OMA" id="CRIVFIE"/>
<dbReference type="Pfam" id="PF08660">
    <property type="entry name" value="Alg14"/>
    <property type="match status" value="1"/>
</dbReference>
<keyword evidence="5" id="KW-0256">Endoplasmic reticulum</keyword>
<comment type="similarity">
    <text evidence="2">Belongs to the ALG14 family.</text>
</comment>
<evidence type="ECO:0000256" key="1">
    <source>
        <dbReference type="ARBA" id="ARBA00004389"/>
    </source>
</evidence>
<accession>A0A0B2W2K5</accession>
<comment type="caution">
    <text evidence="9">The sequence shown here is derived from an EMBL/GenBank/DDBJ whole genome shotgun (WGS) entry which is preliminary data.</text>
</comment>
<evidence type="ECO:0000256" key="4">
    <source>
        <dbReference type="ARBA" id="ARBA00022692"/>
    </source>
</evidence>
<evidence type="ECO:0000313" key="10">
    <source>
        <dbReference type="Proteomes" id="UP000031036"/>
    </source>
</evidence>
<dbReference type="STRING" id="6265.A0A0B2W2K5"/>
<dbReference type="GO" id="GO:0006488">
    <property type="term" value="P:dolichol-linked oligosaccharide biosynthetic process"/>
    <property type="evidence" value="ECO:0007669"/>
    <property type="project" value="InterPro"/>
</dbReference>
<feature type="transmembrane region" description="Helical" evidence="8">
    <location>
        <begin position="6"/>
        <end position="23"/>
    </location>
</feature>
<organism evidence="9 10">
    <name type="scientific">Toxocara canis</name>
    <name type="common">Canine roundworm</name>
    <dbReference type="NCBI Taxonomy" id="6265"/>
    <lineage>
        <taxon>Eukaryota</taxon>
        <taxon>Metazoa</taxon>
        <taxon>Ecdysozoa</taxon>
        <taxon>Nematoda</taxon>
        <taxon>Chromadorea</taxon>
        <taxon>Rhabditida</taxon>
        <taxon>Spirurina</taxon>
        <taxon>Ascaridomorpha</taxon>
        <taxon>Ascaridoidea</taxon>
        <taxon>Toxocaridae</taxon>
        <taxon>Toxocara</taxon>
    </lineage>
</organism>
<protein>
    <recommendedName>
        <fullName evidence="3">UDP-N-acetylglucosamine transferase subunit ALG14</fullName>
    </recommendedName>
</protein>
<keyword evidence="6 8" id="KW-1133">Transmembrane helix</keyword>
<keyword evidence="7 8" id="KW-0472">Membrane</keyword>
<evidence type="ECO:0000256" key="8">
    <source>
        <dbReference type="SAM" id="Phobius"/>
    </source>
</evidence>
<dbReference type="GO" id="GO:0043541">
    <property type="term" value="C:UDP-N-acetylglucosamine transferase complex"/>
    <property type="evidence" value="ECO:0007669"/>
    <property type="project" value="TreeGrafter"/>
</dbReference>
<dbReference type="InterPro" id="IPR013969">
    <property type="entry name" value="Oligosacch_biosynth_Alg14"/>
</dbReference>
<evidence type="ECO:0000256" key="6">
    <source>
        <dbReference type="ARBA" id="ARBA00022989"/>
    </source>
</evidence>
<evidence type="ECO:0000256" key="7">
    <source>
        <dbReference type="ARBA" id="ARBA00023136"/>
    </source>
</evidence>
<dbReference type="AlphaFoldDB" id="A0A0B2W2K5"/>
<evidence type="ECO:0000256" key="3">
    <source>
        <dbReference type="ARBA" id="ARBA00017467"/>
    </source>
</evidence>
<name>A0A0B2W2K5_TOXCA</name>
<evidence type="ECO:0000256" key="5">
    <source>
        <dbReference type="ARBA" id="ARBA00022824"/>
    </source>
</evidence>
<comment type="subcellular location">
    <subcellularLocation>
        <location evidence="1">Endoplasmic reticulum membrane</location>
        <topology evidence="1">Single-pass membrane protein</topology>
    </subcellularLocation>
</comment>
<keyword evidence="4 8" id="KW-0812">Transmembrane</keyword>
<dbReference type="GO" id="GO:0004577">
    <property type="term" value="F:N-acetylglucosaminyldiphosphodolichol N-acetylglucosaminyltransferase activity"/>
    <property type="evidence" value="ECO:0007669"/>
    <property type="project" value="TreeGrafter"/>
</dbReference>
<dbReference type="PANTHER" id="PTHR12154:SF4">
    <property type="entry name" value="UDP-N-ACETYLGLUCOSAMINE TRANSFERASE SUBUNIT ALG14 HOMOLOG"/>
    <property type="match status" value="1"/>
</dbReference>
<dbReference type="EMBL" id="JPKZ01000333">
    <property type="protein sequence ID" value="KHN87817.1"/>
    <property type="molecule type" value="Genomic_DNA"/>
</dbReference>
<dbReference type="Proteomes" id="UP000031036">
    <property type="component" value="Unassembled WGS sequence"/>
</dbReference>
<evidence type="ECO:0000313" key="9">
    <source>
        <dbReference type="EMBL" id="KHN87817.1"/>
    </source>
</evidence>